<gene>
    <name evidence="3" type="ORF">HQ605_02585</name>
</gene>
<keyword evidence="4" id="KW-1185">Reference proteome</keyword>
<dbReference type="CDD" id="cd13399">
    <property type="entry name" value="Slt35-like"/>
    <property type="match status" value="1"/>
</dbReference>
<dbReference type="Gene3D" id="1.10.530.10">
    <property type="match status" value="1"/>
</dbReference>
<name>A0ABS7NNW7_9NOCA</name>
<proteinExistence type="predicted"/>
<reference evidence="3 4" key="1">
    <citation type="submission" date="2020-06" db="EMBL/GenBank/DDBJ databases">
        <title>Taxonomy, biology and ecology of Rhodococcus bacteria occurring in California pistachio and other woody hosts as revealed by genome sequence analyses.</title>
        <authorList>
            <person name="Gai Y."/>
            <person name="Riely B."/>
        </authorList>
    </citation>
    <scope>NUCLEOTIDE SEQUENCE [LARGE SCALE GENOMIC DNA]</scope>
    <source>
        <strain evidence="3 4">BP-284</strain>
    </source>
</reference>
<dbReference type="EMBL" id="JABUKG010000002">
    <property type="protein sequence ID" value="MBY6319704.1"/>
    <property type="molecule type" value="Genomic_DNA"/>
</dbReference>
<dbReference type="PANTHER" id="PTHR30163:SF8">
    <property type="entry name" value="LYTIC MUREIN TRANSGLYCOSYLASE"/>
    <property type="match status" value="1"/>
</dbReference>
<dbReference type="Proteomes" id="UP001520140">
    <property type="component" value="Unassembled WGS sequence"/>
</dbReference>
<evidence type="ECO:0000313" key="3">
    <source>
        <dbReference type="EMBL" id="MBY6319704.1"/>
    </source>
</evidence>
<evidence type="ECO:0000313" key="4">
    <source>
        <dbReference type="Proteomes" id="UP001520140"/>
    </source>
</evidence>
<feature type="domain" description="Transglycosylase SLT" evidence="2">
    <location>
        <begin position="190"/>
        <end position="242"/>
    </location>
</feature>
<evidence type="ECO:0000256" key="1">
    <source>
        <dbReference type="SAM" id="MobiDB-lite"/>
    </source>
</evidence>
<accession>A0ABS7NNW7</accession>
<dbReference type="InterPro" id="IPR023346">
    <property type="entry name" value="Lysozyme-like_dom_sf"/>
</dbReference>
<organism evidence="3 4">
    <name type="scientific">Rhodococcoides kroppenstedtii</name>
    <dbReference type="NCBI Taxonomy" id="293050"/>
    <lineage>
        <taxon>Bacteria</taxon>
        <taxon>Bacillati</taxon>
        <taxon>Actinomycetota</taxon>
        <taxon>Actinomycetes</taxon>
        <taxon>Mycobacteriales</taxon>
        <taxon>Nocardiaceae</taxon>
        <taxon>Rhodococcoides</taxon>
    </lineage>
</organism>
<dbReference type="RefSeq" id="WP_068102298.1">
    <property type="nucleotide sequence ID" value="NZ_JABUKE010000002.1"/>
</dbReference>
<protein>
    <submittedName>
        <fullName evidence="3">Lytic murein transglycosylase</fullName>
    </submittedName>
</protein>
<dbReference type="Pfam" id="PF13406">
    <property type="entry name" value="SLT_2"/>
    <property type="match status" value="1"/>
</dbReference>
<dbReference type="InterPro" id="IPR031304">
    <property type="entry name" value="SLT_2"/>
</dbReference>
<evidence type="ECO:0000259" key="2">
    <source>
        <dbReference type="Pfam" id="PF13406"/>
    </source>
</evidence>
<feature type="region of interest" description="Disordered" evidence="1">
    <location>
        <begin position="63"/>
        <end position="84"/>
    </location>
</feature>
<dbReference type="InterPro" id="IPR043426">
    <property type="entry name" value="MltB-like"/>
</dbReference>
<dbReference type="PANTHER" id="PTHR30163">
    <property type="entry name" value="MEMBRANE-BOUND LYTIC MUREIN TRANSGLYCOSYLASE B"/>
    <property type="match status" value="1"/>
</dbReference>
<feature type="compositionally biased region" description="Pro residues" evidence="1">
    <location>
        <begin position="75"/>
        <end position="84"/>
    </location>
</feature>
<sequence>MGRHRKKSTSALRRNSVIALTGLLPAGGIAVASSYAAGADIPFLQTRAASHEVPLDASRVDATPVAAPTSSEAPSPAPEPAPAPVVDPGPALPESVVAHPLGVPAVNVEAYRNAERILHETLPGCNMSWSLLAGIGRVESTHANDGKVAPDGTLLEPILGPRLDGSLAGNNVIYDTDGGELDGDPVYDRAVGPMQFLPETWKRYATDGNGDGKADPQNLFDSAATTGKYLCDGGLNMADPVQATQAILRYNNSMAYVANVVAWSVAYSTGIAPAEGDLPRIH</sequence>
<comment type="caution">
    <text evidence="3">The sequence shown here is derived from an EMBL/GenBank/DDBJ whole genome shotgun (WGS) entry which is preliminary data.</text>
</comment>
<dbReference type="SUPFAM" id="SSF53955">
    <property type="entry name" value="Lysozyme-like"/>
    <property type="match status" value="1"/>
</dbReference>
<feature type="compositionally biased region" description="Low complexity" evidence="1">
    <location>
        <begin position="63"/>
        <end position="74"/>
    </location>
</feature>